<evidence type="ECO:0000256" key="1">
    <source>
        <dbReference type="SAM" id="MobiDB-lite"/>
    </source>
</evidence>
<dbReference type="Pfam" id="PF00174">
    <property type="entry name" value="Oxidored_molyb"/>
    <property type="match status" value="1"/>
</dbReference>
<dbReference type="SUPFAM" id="SSF56524">
    <property type="entry name" value="Oxidoreductase molybdopterin-binding domain"/>
    <property type="match status" value="1"/>
</dbReference>
<sequence>MVRRRAREPRLPGAGRGGRPRGPPAGLLTARPGRRSRLPPRVSNLLLLAATVLALLTGLATWFVTTDDNRWVVATHGAVGLLLLLLVPWKQRVVRTGLRRRRPSRWLSLLLVALVVVALATGVLHATGLATRAGGQLTMWWHVASGFAVAALLAWHALARRQRLRRTDLDRRLALRAAGLAIGAGALWLATSAATHALALPGAARRPTGSYLLARPRPTIWLLDSTPDRADADPATWQVRVDDADGSRDVAVTALADSSDRVRRTVVIDCTSGWASEQPWTGVPLAALLRPGPDDRAVVVRSSTGYTRRFPLDRLDDLLLATDMADAPLDVALGGPVRLVVPDQRGFAWVKWVVEVRTDPGPPWAQSPVPLQ</sequence>
<dbReference type="RefSeq" id="WP_340270546.1">
    <property type="nucleotide sequence ID" value="NZ_JBBEOG010000007.1"/>
</dbReference>
<evidence type="ECO:0000313" key="4">
    <source>
        <dbReference type="EMBL" id="MFC5381148.1"/>
    </source>
</evidence>
<dbReference type="InterPro" id="IPR000572">
    <property type="entry name" value="OxRdtase_Mopterin-bd_dom"/>
</dbReference>
<feature type="transmembrane region" description="Helical" evidence="2">
    <location>
        <begin position="139"/>
        <end position="158"/>
    </location>
</feature>
<feature type="region of interest" description="Disordered" evidence="1">
    <location>
        <begin position="1"/>
        <end position="36"/>
    </location>
</feature>
<dbReference type="EMBL" id="JBHSLD010000009">
    <property type="protein sequence ID" value="MFC5381148.1"/>
    <property type="molecule type" value="Genomic_DNA"/>
</dbReference>
<keyword evidence="5" id="KW-1185">Reference proteome</keyword>
<reference evidence="5" key="1">
    <citation type="journal article" date="2019" name="Int. J. Syst. Evol. Microbiol.">
        <title>The Global Catalogue of Microorganisms (GCM) 10K type strain sequencing project: providing services to taxonomists for standard genome sequencing and annotation.</title>
        <authorList>
            <consortium name="The Broad Institute Genomics Platform"/>
            <consortium name="The Broad Institute Genome Sequencing Center for Infectious Disease"/>
            <person name="Wu L."/>
            <person name="Ma J."/>
        </authorList>
    </citation>
    <scope>NUCLEOTIDE SEQUENCE [LARGE SCALE GENOMIC DNA]</scope>
    <source>
        <strain evidence="5">CCUG 43114</strain>
    </source>
</reference>
<protein>
    <submittedName>
        <fullName evidence="4">Molybdopterin-dependent oxidoreductase</fullName>
    </submittedName>
</protein>
<keyword evidence="2" id="KW-1133">Transmembrane helix</keyword>
<evidence type="ECO:0000313" key="5">
    <source>
        <dbReference type="Proteomes" id="UP001596122"/>
    </source>
</evidence>
<evidence type="ECO:0000259" key="3">
    <source>
        <dbReference type="Pfam" id="PF00174"/>
    </source>
</evidence>
<dbReference type="Proteomes" id="UP001596122">
    <property type="component" value="Unassembled WGS sequence"/>
</dbReference>
<proteinExistence type="predicted"/>
<feature type="transmembrane region" description="Helical" evidence="2">
    <location>
        <begin position="109"/>
        <end position="127"/>
    </location>
</feature>
<feature type="domain" description="Oxidoreductase molybdopterin-binding" evidence="3">
    <location>
        <begin position="232"/>
        <end position="357"/>
    </location>
</feature>
<feature type="transmembrane region" description="Helical" evidence="2">
    <location>
        <begin position="71"/>
        <end position="89"/>
    </location>
</feature>
<evidence type="ECO:0000256" key="2">
    <source>
        <dbReference type="SAM" id="Phobius"/>
    </source>
</evidence>
<gene>
    <name evidence="4" type="ORF">ACFPJ6_10125</name>
</gene>
<keyword evidence="2" id="KW-0472">Membrane</keyword>
<name>A0ABW0GMI6_9MICO</name>
<feature type="transmembrane region" description="Helical" evidence="2">
    <location>
        <begin position="45"/>
        <end position="65"/>
    </location>
</feature>
<organism evidence="4 5">
    <name type="scientific">Aquipuribacter nitratireducens</name>
    <dbReference type="NCBI Taxonomy" id="650104"/>
    <lineage>
        <taxon>Bacteria</taxon>
        <taxon>Bacillati</taxon>
        <taxon>Actinomycetota</taxon>
        <taxon>Actinomycetes</taxon>
        <taxon>Micrococcales</taxon>
        <taxon>Intrasporangiaceae</taxon>
        <taxon>Aquipuribacter</taxon>
    </lineage>
</organism>
<dbReference type="Gene3D" id="3.90.420.10">
    <property type="entry name" value="Oxidoreductase, molybdopterin-binding domain"/>
    <property type="match status" value="1"/>
</dbReference>
<comment type="caution">
    <text evidence="4">The sequence shown here is derived from an EMBL/GenBank/DDBJ whole genome shotgun (WGS) entry which is preliminary data.</text>
</comment>
<feature type="transmembrane region" description="Helical" evidence="2">
    <location>
        <begin position="178"/>
        <end position="200"/>
    </location>
</feature>
<accession>A0ABW0GMI6</accession>
<dbReference type="InterPro" id="IPR036374">
    <property type="entry name" value="OxRdtase_Mopterin-bd_sf"/>
</dbReference>
<keyword evidence="2" id="KW-0812">Transmembrane</keyword>